<name>A0A0M2RF34_9PROT</name>
<evidence type="ECO:0000313" key="2">
    <source>
        <dbReference type="EMBL" id="KKJ78630.1"/>
    </source>
</evidence>
<comment type="caution">
    <text evidence="2">The sequence shown here is derived from an EMBL/GenBank/DDBJ whole genome shotgun (WGS) entry which is preliminary data.</text>
</comment>
<feature type="compositionally biased region" description="Basic and acidic residues" evidence="1">
    <location>
        <begin position="1"/>
        <end position="10"/>
    </location>
</feature>
<dbReference type="EMBL" id="LANI01000001">
    <property type="protein sequence ID" value="KKJ78630.1"/>
    <property type="molecule type" value="Genomic_DNA"/>
</dbReference>
<evidence type="ECO:0000256" key="1">
    <source>
        <dbReference type="SAM" id="MobiDB-lite"/>
    </source>
</evidence>
<dbReference type="AlphaFoldDB" id="A0A0M2RF34"/>
<protein>
    <submittedName>
        <fullName evidence="2">Uncharacterized protein</fullName>
    </submittedName>
</protein>
<gene>
    <name evidence="2" type="ORF">WH95_00575</name>
</gene>
<evidence type="ECO:0000313" key="3">
    <source>
        <dbReference type="Proteomes" id="UP000034491"/>
    </source>
</evidence>
<accession>A0A0M2RF34</accession>
<organism evidence="2 3">
    <name type="scientific">Kiloniella litopenaei</name>
    <dbReference type="NCBI Taxonomy" id="1549748"/>
    <lineage>
        <taxon>Bacteria</taxon>
        <taxon>Pseudomonadati</taxon>
        <taxon>Pseudomonadota</taxon>
        <taxon>Alphaproteobacteria</taxon>
        <taxon>Rhodospirillales</taxon>
        <taxon>Kiloniellaceae</taxon>
        <taxon>Kiloniella</taxon>
    </lineage>
</organism>
<sequence>MGSDRHRPDVVPRLATHSSKCKANGRSNEQQKYGGYSKCSTDKADAKPPDKQGDYCADKSTEKTIFHNNSLFRCISMVVVILDVELTSVNTLLWGNYDLGEGSYYAWDAQVVITNS</sequence>
<keyword evidence="3" id="KW-1185">Reference proteome</keyword>
<dbReference type="Proteomes" id="UP000034491">
    <property type="component" value="Unassembled WGS sequence"/>
</dbReference>
<feature type="region of interest" description="Disordered" evidence="1">
    <location>
        <begin position="1"/>
        <end position="51"/>
    </location>
</feature>
<feature type="compositionally biased region" description="Basic and acidic residues" evidence="1">
    <location>
        <begin position="40"/>
        <end position="51"/>
    </location>
</feature>
<reference evidence="2 3" key="1">
    <citation type="submission" date="2015-03" db="EMBL/GenBank/DDBJ databases">
        <title>Genome sequence of Kiloniella sp. P1-1, isolated from the gut microflora of Pacific white shrimp, Penaeus vannamei.</title>
        <authorList>
            <person name="Shao Z."/>
            <person name="Wang L."/>
            <person name="Li X."/>
        </authorList>
    </citation>
    <scope>NUCLEOTIDE SEQUENCE [LARGE SCALE GENOMIC DNA]</scope>
    <source>
        <strain evidence="2 3">P1-1</strain>
    </source>
</reference>
<proteinExistence type="predicted"/>